<organism evidence="13 14">
    <name type="scientific">Penicillium malachiteum</name>
    <dbReference type="NCBI Taxonomy" id="1324776"/>
    <lineage>
        <taxon>Eukaryota</taxon>
        <taxon>Fungi</taxon>
        <taxon>Dikarya</taxon>
        <taxon>Ascomycota</taxon>
        <taxon>Pezizomycotina</taxon>
        <taxon>Eurotiomycetes</taxon>
        <taxon>Eurotiomycetidae</taxon>
        <taxon>Eurotiales</taxon>
        <taxon>Aspergillaceae</taxon>
        <taxon>Penicillium</taxon>
    </lineage>
</organism>
<dbReference type="Gene3D" id="3.30.200.20">
    <property type="entry name" value="Phosphorylase Kinase, domain 1"/>
    <property type="match status" value="1"/>
</dbReference>
<dbReference type="GO" id="GO:0005524">
    <property type="term" value="F:ATP binding"/>
    <property type="evidence" value="ECO:0007669"/>
    <property type="project" value="InterPro"/>
</dbReference>
<name>A0AAD6HUC6_9EURO</name>
<evidence type="ECO:0000256" key="9">
    <source>
        <dbReference type="ARBA" id="ARBA00033194"/>
    </source>
</evidence>
<comment type="subcellular location">
    <subcellularLocation>
        <location evidence="2">Chromosome</location>
        <location evidence="2">Telomere</location>
    </subcellularLocation>
</comment>
<comment type="subunit">
    <text evidence="3">Component of the EKC/KEOPS complex composed of at least BUD32, CGI121, GON7, KAE1 and PCC1; the whole complex dimerizes.</text>
</comment>
<evidence type="ECO:0000256" key="4">
    <source>
        <dbReference type="ARBA" id="ARBA00012513"/>
    </source>
</evidence>
<dbReference type="GO" id="GO:0004674">
    <property type="term" value="F:protein serine/threonine kinase activity"/>
    <property type="evidence" value="ECO:0007669"/>
    <property type="project" value="UniProtKB-EC"/>
</dbReference>
<reference evidence="13" key="2">
    <citation type="submission" date="2023-01" db="EMBL/GenBank/DDBJ databases">
        <authorList>
            <person name="Petersen C."/>
        </authorList>
    </citation>
    <scope>NUCLEOTIDE SEQUENCE</scope>
    <source>
        <strain evidence="13">IBT 17514</strain>
    </source>
</reference>
<dbReference type="Proteomes" id="UP001215712">
    <property type="component" value="Unassembled WGS sequence"/>
</dbReference>
<keyword evidence="7" id="KW-0158">Chromosome</keyword>
<dbReference type="Gene3D" id="1.10.510.10">
    <property type="entry name" value="Transferase(Phosphotransferase) domain 1"/>
    <property type="match status" value="1"/>
</dbReference>
<evidence type="ECO:0000256" key="7">
    <source>
        <dbReference type="ARBA" id="ARBA00022895"/>
    </source>
</evidence>
<evidence type="ECO:0000256" key="11">
    <source>
        <dbReference type="ARBA" id="ARBA00048679"/>
    </source>
</evidence>
<dbReference type="EMBL" id="JAQJAN010000002">
    <property type="protein sequence ID" value="KAJ5738102.1"/>
    <property type="molecule type" value="Genomic_DNA"/>
</dbReference>
<dbReference type="PROSITE" id="PS00109">
    <property type="entry name" value="PROTEIN_KINASE_TYR"/>
    <property type="match status" value="1"/>
</dbReference>
<dbReference type="AlphaFoldDB" id="A0AAD6HUC6"/>
<comment type="catalytic activity">
    <reaction evidence="10">
        <text>L-threonyl-[protein] + ATP = O-phospho-L-threonyl-[protein] + ADP + H(+)</text>
        <dbReference type="Rhea" id="RHEA:46608"/>
        <dbReference type="Rhea" id="RHEA-COMP:11060"/>
        <dbReference type="Rhea" id="RHEA-COMP:11605"/>
        <dbReference type="ChEBI" id="CHEBI:15378"/>
        <dbReference type="ChEBI" id="CHEBI:30013"/>
        <dbReference type="ChEBI" id="CHEBI:30616"/>
        <dbReference type="ChEBI" id="CHEBI:61977"/>
        <dbReference type="ChEBI" id="CHEBI:456216"/>
        <dbReference type="EC" id="2.7.11.1"/>
    </reaction>
</comment>
<protein>
    <recommendedName>
        <fullName evidence="6">EKC/KEOPS complex subunit BUD32</fullName>
        <ecNumber evidence="4">2.7.11.1</ecNumber>
    </recommendedName>
    <alternativeName>
        <fullName evidence="8 9">Atypical Serine/threonine protein kinase BUD32</fullName>
    </alternativeName>
    <alternativeName>
        <fullName evidence="5">EKC/KEOPS complex subunit bud32</fullName>
    </alternativeName>
</protein>
<dbReference type="InterPro" id="IPR011009">
    <property type="entry name" value="Kinase-like_dom_sf"/>
</dbReference>
<evidence type="ECO:0000256" key="3">
    <source>
        <dbReference type="ARBA" id="ARBA00011534"/>
    </source>
</evidence>
<comment type="catalytic activity">
    <reaction evidence="11">
        <text>L-seryl-[protein] + ATP = O-phospho-L-seryl-[protein] + ADP + H(+)</text>
        <dbReference type="Rhea" id="RHEA:17989"/>
        <dbReference type="Rhea" id="RHEA-COMP:9863"/>
        <dbReference type="Rhea" id="RHEA-COMP:11604"/>
        <dbReference type="ChEBI" id="CHEBI:15378"/>
        <dbReference type="ChEBI" id="CHEBI:29999"/>
        <dbReference type="ChEBI" id="CHEBI:30616"/>
        <dbReference type="ChEBI" id="CHEBI:83421"/>
        <dbReference type="ChEBI" id="CHEBI:456216"/>
        <dbReference type="EC" id="2.7.11.1"/>
    </reaction>
</comment>
<evidence type="ECO:0000256" key="6">
    <source>
        <dbReference type="ARBA" id="ARBA00019973"/>
    </source>
</evidence>
<evidence type="ECO:0000259" key="12">
    <source>
        <dbReference type="PROSITE" id="PS50011"/>
    </source>
</evidence>
<evidence type="ECO:0000256" key="10">
    <source>
        <dbReference type="ARBA" id="ARBA00047899"/>
    </source>
</evidence>
<comment type="function">
    <text evidence="1">Component of the EKC/KEOPS complex that is required for the formation of a threonylcarbamoyl group on adenosine at position 37 (t(6)A37) in tRNAs that read codons beginning with adenine. The complex is probably involved in the transfer of the threonylcarbamoyl moiety of threonylcarbamoyl-AMP (TC-AMP) to the N6 group of A37. BUD32 has ATPase activity in the context of the EKC/KEOPS complex and likely plays a supporting role to the catalytic subunit KAE1. The EKC/KEOPS complex also promotes both telomere uncapping and telomere elongation. The complex is required for efficient recruitment of transcriptional coactivators.</text>
</comment>
<evidence type="ECO:0000313" key="14">
    <source>
        <dbReference type="Proteomes" id="UP001215712"/>
    </source>
</evidence>
<evidence type="ECO:0000256" key="8">
    <source>
        <dbReference type="ARBA" id="ARBA00030980"/>
    </source>
</evidence>
<gene>
    <name evidence="13" type="ORF">N7493_001257</name>
</gene>
<dbReference type="SUPFAM" id="SSF56112">
    <property type="entry name" value="Protein kinase-like (PK-like)"/>
    <property type="match status" value="1"/>
</dbReference>
<keyword evidence="14" id="KW-1185">Reference proteome</keyword>
<reference evidence="13" key="1">
    <citation type="journal article" date="2023" name="IMA Fungus">
        <title>Comparative genomic study of the Penicillium genus elucidates a diverse pangenome and 15 lateral gene transfer events.</title>
        <authorList>
            <person name="Petersen C."/>
            <person name="Sorensen T."/>
            <person name="Nielsen M.R."/>
            <person name="Sondergaard T.E."/>
            <person name="Sorensen J.L."/>
            <person name="Fitzpatrick D.A."/>
            <person name="Frisvad J.C."/>
            <person name="Nielsen K.L."/>
        </authorList>
    </citation>
    <scope>NUCLEOTIDE SEQUENCE</scope>
    <source>
        <strain evidence="13">IBT 17514</strain>
    </source>
</reference>
<feature type="domain" description="Protein kinase" evidence="12">
    <location>
        <begin position="117"/>
        <end position="303"/>
    </location>
</feature>
<sequence>MIDPEDRLVSLKGSYFGDPDIPTTQCFCNVWDWDQLRMIKIEGTAKIFPPEEDKKLAIVAQFADYFSHDIRAISVDDNGLLTGVSTNPEDDTRHVGHIPISLCDSIATSSKIKFSEIQSLDRLGPGVDLVLIPTEDKKVVFKFNPLELPPRPEMAWKEINILSKLPPHPNLIPFDRIVLEDIESRVIGFTTRYITCQPLSTASDRPFRLTWLQQLTQLVDFLNLELGIMHQDIAPRNLLIDSNTERILPFDFDWAANAKETLEEGRDDISSLAFTLYEIITKDTQFTDIPHWERSIDMVQNIE</sequence>
<dbReference type="EC" id="2.7.11.1" evidence="4"/>
<evidence type="ECO:0000256" key="5">
    <source>
        <dbReference type="ARBA" id="ARBA00013948"/>
    </source>
</evidence>
<keyword evidence="7" id="KW-0779">Telomere</keyword>
<evidence type="ECO:0000256" key="2">
    <source>
        <dbReference type="ARBA" id="ARBA00004574"/>
    </source>
</evidence>
<dbReference type="GO" id="GO:0000781">
    <property type="term" value="C:chromosome, telomeric region"/>
    <property type="evidence" value="ECO:0007669"/>
    <property type="project" value="UniProtKB-SubCell"/>
</dbReference>
<dbReference type="PROSITE" id="PS50011">
    <property type="entry name" value="PROTEIN_KINASE_DOM"/>
    <property type="match status" value="1"/>
</dbReference>
<accession>A0AAD6HUC6</accession>
<dbReference type="InterPro" id="IPR000719">
    <property type="entry name" value="Prot_kinase_dom"/>
</dbReference>
<evidence type="ECO:0000313" key="13">
    <source>
        <dbReference type="EMBL" id="KAJ5738102.1"/>
    </source>
</evidence>
<evidence type="ECO:0000256" key="1">
    <source>
        <dbReference type="ARBA" id="ARBA00003747"/>
    </source>
</evidence>
<comment type="caution">
    <text evidence="13">The sequence shown here is derived from an EMBL/GenBank/DDBJ whole genome shotgun (WGS) entry which is preliminary data.</text>
</comment>
<proteinExistence type="predicted"/>
<dbReference type="InterPro" id="IPR008266">
    <property type="entry name" value="Tyr_kinase_AS"/>
</dbReference>